<dbReference type="EMBL" id="JALLBG020000200">
    <property type="protein sequence ID" value="KAL3759453.1"/>
    <property type="molecule type" value="Genomic_DNA"/>
</dbReference>
<protein>
    <recommendedName>
        <fullName evidence="2">LNS2/PITP domain-containing protein</fullName>
    </recommendedName>
</protein>
<feature type="non-terminal residue" evidence="3">
    <location>
        <position position="1"/>
    </location>
</feature>
<feature type="region of interest" description="Disordered" evidence="1">
    <location>
        <begin position="1"/>
        <end position="21"/>
    </location>
</feature>
<name>A0ABD3M672_9STRA</name>
<keyword evidence="4" id="KW-1185">Reference proteome</keyword>
<feature type="compositionally biased region" description="Basic and acidic residues" evidence="1">
    <location>
        <begin position="563"/>
        <end position="589"/>
    </location>
</feature>
<dbReference type="PANTHER" id="PTHR12181:SF12">
    <property type="entry name" value="PHOSPHATIDATE PHOSPHATASE"/>
    <property type="match status" value="1"/>
</dbReference>
<feature type="region of interest" description="Disordered" evidence="1">
    <location>
        <begin position="400"/>
        <end position="437"/>
    </location>
</feature>
<evidence type="ECO:0000259" key="2">
    <source>
        <dbReference type="SMART" id="SM00775"/>
    </source>
</evidence>
<dbReference type="AlphaFoldDB" id="A0ABD3M672"/>
<dbReference type="PANTHER" id="PTHR12181">
    <property type="entry name" value="LIPIN"/>
    <property type="match status" value="1"/>
</dbReference>
<dbReference type="InterPro" id="IPR031315">
    <property type="entry name" value="LNS2/PITP"/>
</dbReference>
<feature type="domain" description="LNS2/PITP" evidence="2">
    <location>
        <begin position="211"/>
        <end position="484"/>
    </location>
</feature>
<evidence type="ECO:0000313" key="3">
    <source>
        <dbReference type="EMBL" id="KAL3759453.1"/>
    </source>
</evidence>
<proteinExistence type="predicted"/>
<evidence type="ECO:0000313" key="4">
    <source>
        <dbReference type="Proteomes" id="UP001530293"/>
    </source>
</evidence>
<feature type="compositionally biased region" description="Polar residues" evidence="1">
    <location>
        <begin position="1"/>
        <end position="10"/>
    </location>
</feature>
<dbReference type="Proteomes" id="UP001530293">
    <property type="component" value="Unassembled WGS sequence"/>
</dbReference>
<feature type="region of interest" description="Disordered" evidence="1">
    <location>
        <begin position="534"/>
        <end position="589"/>
    </location>
</feature>
<comment type="caution">
    <text evidence="3">The sequence shown here is derived from an EMBL/GenBank/DDBJ whole genome shotgun (WGS) entry which is preliminary data.</text>
</comment>
<evidence type="ECO:0000256" key="1">
    <source>
        <dbReference type="SAM" id="MobiDB-lite"/>
    </source>
</evidence>
<dbReference type="SMART" id="SM00775">
    <property type="entry name" value="LNS2"/>
    <property type="match status" value="1"/>
</dbReference>
<dbReference type="InterPro" id="IPR013209">
    <property type="entry name" value="LNS2"/>
</dbReference>
<gene>
    <name evidence="3" type="ORF">ACHAWU_000752</name>
</gene>
<sequence>IKSSHGSNNRKGGGTNINEIDEEELEEEGIEVGDGSWNALETMSERGTACTEPAHHTAILYAQEHPLLLQQMEQPQPLHSKKRKGNVQIQINGRYIPQLDMIFTSKRGNAKSSNFLSSTLGGGGGSYGDDESTSCRFVTGNGLRPATETLDMLLMEQDKVQEGSSTSATTRRGAILTHGRNLIRYTLFSPTGTIVATAEAHLYLWSSSDSIIVSDIDGTITKSDVRGVIDTVIQDKFEHVHDDICKLFQSILDVENVVGEQDCDGDEEDYFVMDGSTSKQQSSSHPKSMDRTNRVGSEVRFLYLSARPISLISQTRKFLQTVSQQCPARKIHNLPPGPILCHRSALSSVLYSELVAKNIHEFKADVLARQVVLPFVAARGEVDFKPTPYLRKSSDSGVLCADEPTTRSDDSTRNSITEIANTDDERRRMGRSVSGISDASSTWDNRLFLAGFGNKMTDAIAYEMAGIDRGDIYIIDTESNILCVGVNEVAAVDRSDPADLSLSTNKDSCMDPSECSFVEVVCCPGGVDTEIFSGMTAPDHATTRPSIASNSSSHHSTDLLSTDDCRQLDVDRTTETSSDSARRRSSIKEFSSKIPMKKFPSFKLASSMAKKPSRNKLFEGYGDPMLLDRIRSRRVAEPMQII</sequence>
<reference evidence="3 4" key="1">
    <citation type="submission" date="2024-10" db="EMBL/GenBank/DDBJ databases">
        <title>Updated reference genomes for cyclostephanoid diatoms.</title>
        <authorList>
            <person name="Roberts W.R."/>
            <person name="Alverson A.J."/>
        </authorList>
    </citation>
    <scope>NUCLEOTIDE SEQUENCE [LARGE SCALE GENOMIC DNA]</scope>
    <source>
        <strain evidence="3 4">AJA232-27</strain>
    </source>
</reference>
<accession>A0ABD3M672</accession>
<organism evidence="3 4">
    <name type="scientific">Discostella pseudostelligera</name>
    <dbReference type="NCBI Taxonomy" id="259834"/>
    <lineage>
        <taxon>Eukaryota</taxon>
        <taxon>Sar</taxon>
        <taxon>Stramenopiles</taxon>
        <taxon>Ochrophyta</taxon>
        <taxon>Bacillariophyta</taxon>
        <taxon>Coscinodiscophyceae</taxon>
        <taxon>Thalassiosirophycidae</taxon>
        <taxon>Stephanodiscales</taxon>
        <taxon>Stephanodiscaceae</taxon>
        <taxon>Discostella</taxon>
    </lineage>
</organism>
<feature type="compositionally biased region" description="Low complexity" evidence="1">
    <location>
        <begin position="551"/>
        <end position="562"/>
    </location>
</feature>
<dbReference type="Pfam" id="PF08235">
    <property type="entry name" value="LNS2"/>
    <property type="match status" value="2"/>
</dbReference>
<dbReference type="InterPro" id="IPR026058">
    <property type="entry name" value="LIPIN"/>
</dbReference>